<keyword evidence="2" id="KW-0067">ATP-binding</keyword>
<evidence type="ECO:0000256" key="1">
    <source>
        <dbReference type="SAM" id="MobiDB-lite"/>
    </source>
</evidence>
<proteinExistence type="predicted"/>
<feature type="compositionally biased region" description="Acidic residues" evidence="1">
    <location>
        <begin position="720"/>
        <end position="735"/>
    </location>
</feature>
<name>A4TZ06_9PROT</name>
<dbReference type="SUPFAM" id="SSF52540">
    <property type="entry name" value="P-loop containing nucleoside triphosphate hydrolases"/>
    <property type="match status" value="1"/>
</dbReference>
<reference evidence="2" key="1">
    <citation type="journal article" date="2007" name="J. Bacteriol.">
        <title>Comparative genome analysis of four magnetotactic bacteria reveals a complex set of group-specific genes implicated in magnetosome biomineralization and function.</title>
        <authorList>
            <person name="Richter M."/>
            <person name="Kube M."/>
            <person name="Bazylinski D.A."/>
            <person name="Lombardot T."/>
            <person name="Gloeckner F.O."/>
            <person name="Reinhardt R."/>
            <person name="Schueler D."/>
        </authorList>
    </citation>
    <scope>NUCLEOTIDE SEQUENCE</scope>
    <source>
        <strain evidence="2">MSR-1</strain>
    </source>
</reference>
<evidence type="ECO:0000313" key="2">
    <source>
        <dbReference type="EMBL" id="CAM75863.1"/>
    </source>
</evidence>
<sequence>MTTSIYIDLNSSSDPRVLNGRRDNLIQQEALDRALQRICATLKKVDDFKESLKADRDDAPYLRHHDVITIDGPRGSGKTTFILNLFHHVKNASKDVFGKVQSANAYDDDDFSRKLGRVEILGIIDPTLIESKENIIVTIISFIKRKVDSHCKDSSIAQTKDYEAFREKLRDLARGLQLLDSIGPDNLFGDDWADPAWILEAGLKNARSGTDFERCFHDFIRFSLEMLGRDAFLLAFDDIDTSFERGWPVLEIIRKYLTSPQLITILSGHMELFGKLVRKHQFQNLGRELLDYDRPGQSHHAPPFTRWKDDKIVRLVDQLEDQYLLKIMKPENRISLIPLDHYVRVLADKYSIHVTTGKSGSPLSLTAYIDQALMDQMALSHSIEKLGVFRSVILRQPVRTAVQFLIAAREANGSTDGRFVERLAEIGAAALFHMDLSPEQVSFADGNELLWLIVKWIDKNDLWGEGYRMVPNHRDEDLNMVALILGGRLAAAMREAADLSLLQILQIGLIRELKVGLWQKSSPGTSELLQYLDLELTEKPSTVARRLVAAFRSMRDGERFRHQPFVGTVPISGASFDQDTAAAVLYRVAKKDELKELSIDRAPLPMNAYWEQAFGAFDRKRARSWHKQVTMNTLGSLAQGLGPQSWMVNLPALIVPDPTTGRNTTFYSIYSLLGVIAELMALDSSDPVSVEAALIRLGQIRTYPLPPWSHKTASPPAASETEEEGDEEEGDDADEGEKATSPLAHAVSAWLKRIRDRGHRAKIAYHPHVIARVGTRFYYTMQRFDEEARTADKYLGNLIHRQIISFLNAVVVEERLARGGLPKDETLAPSDVDLLNPTLDDYRFLRNIPKKKSADRKGPKSELPQRIKEDNTFNNEILAPEACPLLYTFFSCPILALYVSPASPMRWGAANITWNVLEAMQRSWGEVDDENTTKVTFRFNVQGTEKKDAAFPNLHSLLNSVPVLQGQE</sequence>
<dbReference type="InterPro" id="IPR027417">
    <property type="entry name" value="P-loop_NTPase"/>
</dbReference>
<dbReference type="EMBL" id="CU459003">
    <property type="protein sequence ID" value="CAM75863.1"/>
    <property type="molecule type" value="Genomic_DNA"/>
</dbReference>
<gene>
    <name evidence="2" type="ORF">MGR_1520</name>
</gene>
<dbReference type="RefSeq" id="WP_106001515.1">
    <property type="nucleotide sequence ID" value="NZ_CP027527.1"/>
</dbReference>
<protein>
    <submittedName>
        <fullName evidence="2">ATPases with chaperone activity, ATP-binding subunit</fullName>
    </submittedName>
</protein>
<organism evidence="2">
    <name type="scientific">Magnetospirillum gryphiswaldense</name>
    <dbReference type="NCBI Taxonomy" id="55518"/>
    <lineage>
        <taxon>Bacteria</taxon>
        <taxon>Pseudomonadati</taxon>
        <taxon>Pseudomonadota</taxon>
        <taxon>Alphaproteobacteria</taxon>
        <taxon>Rhodospirillales</taxon>
        <taxon>Rhodospirillaceae</taxon>
        <taxon>Magnetospirillum</taxon>
    </lineage>
</organism>
<feature type="region of interest" description="Disordered" evidence="1">
    <location>
        <begin position="707"/>
        <end position="739"/>
    </location>
</feature>
<dbReference type="GO" id="GO:0005524">
    <property type="term" value="F:ATP binding"/>
    <property type="evidence" value="ECO:0007669"/>
    <property type="project" value="UniProtKB-KW"/>
</dbReference>
<dbReference type="AlphaFoldDB" id="A4TZ06"/>
<accession>A4TZ06</accession>
<keyword evidence="2" id="KW-0547">Nucleotide-binding</keyword>